<dbReference type="Pfam" id="PF25597">
    <property type="entry name" value="SH3_retrovirus"/>
    <property type="match status" value="1"/>
</dbReference>
<name>A0A9R1UKC6_LACSA</name>
<feature type="domain" description="Reverse transcriptase Ty1/copia-type" evidence="1">
    <location>
        <begin position="202"/>
        <end position="324"/>
    </location>
</feature>
<evidence type="ECO:0008006" key="5">
    <source>
        <dbReference type="Google" id="ProtNLM"/>
    </source>
</evidence>
<dbReference type="Pfam" id="PF07727">
    <property type="entry name" value="RVT_2"/>
    <property type="match status" value="1"/>
</dbReference>
<dbReference type="AlphaFoldDB" id="A0A9R1UKC6"/>
<dbReference type="InterPro" id="IPR057670">
    <property type="entry name" value="SH3_retrovirus"/>
</dbReference>
<dbReference type="SUPFAM" id="SSF56672">
    <property type="entry name" value="DNA/RNA polymerases"/>
    <property type="match status" value="1"/>
</dbReference>
<gene>
    <name evidence="3" type="ORF">LSAT_V11C900473560</name>
</gene>
<dbReference type="EMBL" id="NBSK02000009">
    <property type="protein sequence ID" value="KAJ0188744.1"/>
    <property type="molecule type" value="Genomic_DNA"/>
</dbReference>
<comment type="caution">
    <text evidence="3">The sequence shown here is derived from an EMBL/GenBank/DDBJ whole genome shotgun (WGS) entry which is preliminary data.</text>
</comment>
<organism evidence="3 4">
    <name type="scientific">Lactuca sativa</name>
    <name type="common">Garden lettuce</name>
    <dbReference type="NCBI Taxonomy" id="4236"/>
    <lineage>
        <taxon>Eukaryota</taxon>
        <taxon>Viridiplantae</taxon>
        <taxon>Streptophyta</taxon>
        <taxon>Embryophyta</taxon>
        <taxon>Tracheophyta</taxon>
        <taxon>Spermatophyta</taxon>
        <taxon>Magnoliopsida</taxon>
        <taxon>eudicotyledons</taxon>
        <taxon>Gunneridae</taxon>
        <taxon>Pentapetalae</taxon>
        <taxon>asterids</taxon>
        <taxon>campanulids</taxon>
        <taxon>Asterales</taxon>
        <taxon>Asteraceae</taxon>
        <taxon>Cichorioideae</taxon>
        <taxon>Cichorieae</taxon>
        <taxon>Lactucinae</taxon>
        <taxon>Lactuca</taxon>
    </lineage>
</organism>
<keyword evidence="4" id="KW-1185">Reference proteome</keyword>
<dbReference type="CDD" id="cd09272">
    <property type="entry name" value="RNase_HI_RT_Ty1"/>
    <property type="match status" value="1"/>
</dbReference>
<dbReference type="InterPro" id="IPR013103">
    <property type="entry name" value="RVT_2"/>
</dbReference>
<evidence type="ECO:0000313" key="3">
    <source>
        <dbReference type="EMBL" id="KAJ0188744.1"/>
    </source>
</evidence>
<dbReference type="InterPro" id="IPR043502">
    <property type="entry name" value="DNA/RNA_pol_sf"/>
</dbReference>
<protein>
    <recommendedName>
        <fullName evidence="5">Reverse transcriptase Ty1/copia-type domain-containing protein</fullName>
    </recommendedName>
</protein>
<evidence type="ECO:0000313" key="4">
    <source>
        <dbReference type="Proteomes" id="UP000235145"/>
    </source>
</evidence>
<evidence type="ECO:0000259" key="2">
    <source>
        <dbReference type="Pfam" id="PF25597"/>
    </source>
</evidence>
<dbReference type="Proteomes" id="UP000235145">
    <property type="component" value="Unassembled WGS sequence"/>
</dbReference>
<dbReference type="PANTHER" id="PTHR11439">
    <property type="entry name" value="GAG-POL-RELATED RETROTRANSPOSON"/>
    <property type="match status" value="1"/>
</dbReference>
<feature type="domain" description="Retroviral polymerase SH3-like" evidence="2">
    <location>
        <begin position="64"/>
        <end position="126"/>
    </location>
</feature>
<dbReference type="PANTHER" id="PTHR11439:SF521">
    <property type="entry name" value="RNA-DIRECTED DNA POLYMERASE"/>
    <property type="match status" value="1"/>
</dbReference>
<reference evidence="3 4" key="1">
    <citation type="journal article" date="2017" name="Nat. Commun.">
        <title>Genome assembly with in vitro proximity ligation data and whole-genome triplication in lettuce.</title>
        <authorList>
            <person name="Reyes-Chin-Wo S."/>
            <person name="Wang Z."/>
            <person name="Yang X."/>
            <person name="Kozik A."/>
            <person name="Arikit S."/>
            <person name="Song C."/>
            <person name="Xia L."/>
            <person name="Froenicke L."/>
            <person name="Lavelle D.O."/>
            <person name="Truco M.J."/>
            <person name="Xia R."/>
            <person name="Zhu S."/>
            <person name="Xu C."/>
            <person name="Xu H."/>
            <person name="Xu X."/>
            <person name="Cox K."/>
            <person name="Korf I."/>
            <person name="Meyers B.C."/>
            <person name="Michelmore R.W."/>
        </authorList>
    </citation>
    <scope>NUCLEOTIDE SEQUENCE [LARGE SCALE GENOMIC DNA]</scope>
    <source>
        <strain evidence="4">cv. Salinas</strain>
        <tissue evidence="3">Seedlings</tissue>
    </source>
</reference>
<sequence length="473" mass="54167">MTLKETVNSMLSYFGLSEGFWGEAMLTAYYILNRTPNKRSKNTHYKLWYKKVPNLSYLKVWGSRVVVRLTEPKRKNLGEKGISCIFIGYVECSKSHRLYVIQSNSNVFVNTVIESKYVIFDEERFTSIPRPRDMIQKSSNKNSTQAKYVSGGTRDEIVSQHKYCYIVEEDPETFGEVIASTDVHSGKKQFMMRLILSCITILGQKEGIDLFHTYAPITGISIMRLLLDLEATNNLVIHQMDMRTAFLNGKLDEEIYTKQPVGFVMPGNENNVCKLKKPLYGLKQAPKQWHQKHDHVVLFNGFALNQAGKCVYSKFDTSGKGILILSFCLIRDLSVSQLEYIRSIGCLMYAMISTRPDISYVVGKLSRYTSNPSSHHWQALNRVFKYLKGTMDYGLTYNGFPSVLEGYSDDSWITNLEDHSSTSGWVFLFERDAISWASKKQSCNTNSTMKSEFLALVVVGKEVERLRDLIYEI</sequence>
<evidence type="ECO:0000259" key="1">
    <source>
        <dbReference type="Pfam" id="PF07727"/>
    </source>
</evidence>
<accession>A0A9R1UKC6</accession>
<proteinExistence type="predicted"/>